<name>A0A5B7IB81_PORTR</name>
<keyword evidence="2" id="KW-1185">Reference proteome</keyword>
<dbReference type="AlphaFoldDB" id="A0A5B7IB81"/>
<protein>
    <submittedName>
        <fullName evidence="1">Uncharacterized protein</fullName>
    </submittedName>
</protein>
<organism evidence="1 2">
    <name type="scientific">Portunus trituberculatus</name>
    <name type="common">Swimming crab</name>
    <name type="synonym">Neptunus trituberculatus</name>
    <dbReference type="NCBI Taxonomy" id="210409"/>
    <lineage>
        <taxon>Eukaryota</taxon>
        <taxon>Metazoa</taxon>
        <taxon>Ecdysozoa</taxon>
        <taxon>Arthropoda</taxon>
        <taxon>Crustacea</taxon>
        <taxon>Multicrustacea</taxon>
        <taxon>Malacostraca</taxon>
        <taxon>Eumalacostraca</taxon>
        <taxon>Eucarida</taxon>
        <taxon>Decapoda</taxon>
        <taxon>Pleocyemata</taxon>
        <taxon>Brachyura</taxon>
        <taxon>Eubrachyura</taxon>
        <taxon>Portunoidea</taxon>
        <taxon>Portunidae</taxon>
        <taxon>Portuninae</taxon>
        <taxon>Portunus</taxon>
    </lineage>
</organism>
<accession>A0A5B7IB81</accession>
<comment type="caution">
    <text evidence="1">The sequence shown here is derived from an EMBL/GenBank/DDBJ whole genome shotgun (WGS) entry which is preliminary data.</text>
</comment>
<dbReference type="Proteomes" id="UP000324222">
    <property type="component" value="Unassembled WGS sequence"/>
</dbReference>
<reference evidence="1 2" key="1">
    <citation type="submission" date="2019-05" db="EMBL/GenBank/DDBJ databases">
        <title>Another draft genome of Portunus trituberculatus and its Hox gene families provides insights of decapod evolution.</title>
        <authorList>
            <person name="Jeong J.-H."/>
            <person name="Song I."/>
            <person name="Kim S."/>
            <person name="Choi T."/>
            <person name="Kim D."/>
            <person name="Ryu S."/>
            <person name="Kim W."/>
        </authorList>
    </citation>
    <scope>NUCLEOTIDE SEQUENCE [LARGE SCALE GENOMIC DNA]</scope>
    <source>
        <tissue evidence="1">Muscle</tissue>
    </source>
</reference>
<proteinExistence type="predicted"/>
<dbReference type="EMBL" id="VSRR010050417">
    <property type="protein sequence ID" value="MPC79169.1"/>
    <property type="molecule type" value="Genomic_DNA"/>
</dbReference>
<evidence type="ECO:0000313" key="2">
    <source>
        <dbReference type="Proteomes" id="UP000324222"/>
    </source>
</evidence>
<evidence type="ECO:0000313" key="1">
    <source>
        <dbReference type="EMBL" id="MPC79169.1"/>
    </source>
</evidence>
<gene>
    <name evidence="1" type="ORF">E2C01_073682</name>
</gene>
<sequence>MASRGPLGGDQPRGEVEVVVVVVVVWR</sequence>